<dbReference type="FunFam" id="3.40.50.300:FF:001808">
    <property type="entry name" value="Rab GTPase"/>
    <property type="match status" value="1"/>
</dbReference>
<gene>
    <name evidence="5" type="ORF">DICPUDRAFT_82173</name>
</gene>
<evidence type="ECO:0000256" key="1">
    <source>
        <dbReference type="ARBA" id="ARBA00006270"/>
    </source>
</evidence>
<dbReference type="Proteomes" id="UP000001064">
    <property type="component" value="Unassembled WGS sequence"/>
</dbReference>
<dbReference type="PROSITE" id="PS51419">
    <property type="entry name" value="RAB"/>
    <property type="match status" value="1"/>
</dbReference>
<evidence type="ECO:0000256" key="2">
    <source>
        <dbReference type="ARBA" id="ARBA00022741"/>
    </source>
</evidence>
<dbReference type="STRING" id="5786.F0ZVR1"/>
<protein>
    <recommendedName>
        <fullName evidence="7">Rab GTPase</fullName>
    </recommendedName>
</protein>
<sequence length="209" mass="23847">MYSVSKIENNYDHSLKIILSGDSGSGKTSILSRYFEDIYSDEFPITYTQDQKEKTIILEDKKIKLNVCDTAGQERFRMICHSPYRGVQGIVIVFDLTDFNSFDNVKRWYCEGERYASEGTPVIIVGNKIDLVDLKKNDQVVSNEVIKELADSLGAPYIETSAKYNINVEKLFLNIVQNILYYKGYISTVSPSKPIILKKEPKDKSCIIN</sequence>
<keyword evidence="3" id="KW-0342">GTP-binding</keyword>
<dbReference type="RefSeq" id="XP_003291501.1">
    <property type="nucleotide sequence ID" value="XM_003291453.1"/>
</dbReference>
<keyword evidence="2" id="KW-0547">Nucleotide-binding</keyword>
<accession>F0ZVR1</accession>
<dbReference type="SMART" id="SM00174">
    <property type="entry name" value="RHO"/>
    <property type="match status" value="1"/>
</dbReference>
<keyword evidence="6" id="KW-1185">Reference proteome</keyword>
<name>F0ZVR1_DICPU</name>
<evidence type="ECO:0000256" key="4">
    <source>
        <dbReference type="ARBA" id="ARBA00023288"/>
    </source>
</evidence>
<dbReference type="Gene3D" id="3.40.50.300">
    <property type="entry name" value="P-loop containing nucleotide triphosphate hydrolases"/>
    <property type="match status" value="1"/>
</dbReference>
<dbReference type="InParanoid" id="F0ZVR1"/>
<dbReference type="InterPro" id="IPR027417">
    <property type="entry name" value="P-loop_NTPase"/>
</dbReference>
<dbReference type="PANTHER" id="PTHR47980">
    <property type="entry name" value="LD44762P"/>
    <property type="match status" value="1"/>
</dbReference>
<evidence type="ECO:0000313" key="6">
    <source>
        <dbReference type="Proteomes" id="UP000001064"/>
    </source>
</evidence>
<dbReference type="GO" id="GO:0003924">
    <property type="term" value="F:GTPase activity"/>
    <property type="evidence" value="ECO:0000318"/>
    <property type="project" value="GO_Central"/>
</dbReference>
<dbReference type="Pfam" id="PF00071">
    <property type="entry name" value="Ras"/>
    <property type="match status" value="1"/>
</dbReference>
<dbReference type="InterPro" id="IPR050305">
    <property type="entry name" value="Small_GTPase_Rab"/>
</dbReference>
<dbReference type="GO" id="GO:0006886">
    <property type="term" value="P:intracellular protein transport"/>
    <property type="evidence" value="ECO:0000318"/>
    <property type="project" value="GO_Central"/>
</dbReference>
<dbReference type="CDD" id="cd00154">
    <property type="entry name" value="Rab"/>
    <property type="match status" value="1"/>
</dbReference>
<dbReference type="PRINTS" id="PR00449">
    <property type="entry name" value="RASTRNSFRMNG"/>
</dbReference>
<organism evidence="5 6">
    <name type="scientific">Dictyostelium purpureum</name>
    <name type="common">Slime mold</name>
    <dbReference type="NCBI Taxonomy" id="5786"/>
    <lineage>
        <taxon>Eukaryota</taxon>
        <taxon>Amoebozoa</taxon>
        <taxon>Evosea</taxon>
        <taxon>Eumycetozoa</taxon>
        <taxon>Dictyostelia</taxon>
        <taxon>Dictyosteliales</taxon>
        <taxon>Dictyosteliaceae</taxon>
        <taxon>Dictyostelium</taxon>
    </lineage>
</organism>
<comment type="similarity">
    <text evidence="1">Belongs to the small GTPase superfamily. Rab family.</text>
</comment>
<proteinExistence type="inferred from homology"/>
<dbReference type="EMBL" id="GL871219">
    <property type="protein sequence ID" value="EGC31965.1"/>
    <property type="molecule type" value="Genomic_DNA"/>
</dbReference>
<dbReference type="SMART" id="SM00175">
    <property type="entry name" value="RAB"/>
    <property type="match status" value="1"/>
</dbReference>
<dbReference type="InterPro" id="IPR005225">
    <property type="entry name" value="Small_GTP-bd"/>
</dbReference>
<dbReference type="NCBIfam" id="TIGR00231">
    <property type="entry name" value="small_GTP"/>
    <property type="match status" value="1"/>
</dbReference>
<dbReference type="GO" id="GO:0012505">
    <property type="term" value="C:endomembrane system"/>
    <property type="evidence" value="ECO:0000318"/>
    <property type="project" value="GO_Central"/>
</dbReference>
<dbReference type="eggNOG" id="KOG0084">
    <property type="taxonomic scope" value="Eukaryota"/>
</dbReference>
<dbReference type="InterPro" id="IPR001806">
    <property type="entry name" value="Small_GTPase"/>
</dbReference>
<dbReference type="VEuPathDB" id="AmoebaDB:DICPUDRAFT_82173"/>
<evidence type="ECO:0000313" key="5">
    <source>
        <dbReference type="EMBL" id="EGC31965.1"/>
    </source>
</evidence>
<dbReference type="OrthoDB" id="9989112at2759"/>
<keyword evidence="4" id="KW-0449">Lipoprotein</keyword>
<reference evidence="6" key="1">
    <citation type="journal article" date="2011" name="Genome Biol.">
        <title>Comparative genomics of the social amoebae Dictyostelium discoideum and Dictyostelium purpureum.</title>
        <authorList>
            <consortium name="US DOE Joint Genome Institute (JGI-PGF)"/>
            <person name="Sucgang R."/>
            <person name="Kuo A."/>
            <person name="Tian X."/>
            <person name="Salerno W."/>
            <person name="Parikh A."/>
            <person name="Feasley C.L."/>
            <person name="Dalin E."/>
            <person name="Tu H."/>
            <person name="Huang E."/>
            <person name="Barry K."/>
            <person name="Lindquist E."/>
            <person name="Shapiro H."/>
            <person name="Bruce D."/>
            <person name="Schmutz J."/>
            <person name="Salamov A."/>
            <person name="Fey P."/>
            <person name="Gaudet P."/>
            <person name="Anjard C."/>
            <person name="Babu M.M."/>
            <person name="Basu S."/>
            <person name="Bushmanova Y."/>
            <person name="van der Wel H."/>
            <person name="Katoh-Kurasawa M."/>
            <person name="Dinh C."/>
            <person name="Coutinho P.M."/>
            <person name="Saito T."/>
            <person name="Elias M."/>
            <person name="Schaap P."/>
            <person name="Kay R.R."/>
            <person name="Henrissat B."/>
            <person name="Eichinger L."/>
            <person name="Rivero F."/>
            <person name="Putnam N.H."/>
            <person name="West C.M."/>
            <person name="Loomis W.F."/>
            <person name="Chisholm R.L."/>
            <person name="Shaulsky G."/>
            <person name="Strassmann J.E."/>
            <person name="Queller D.C."/>
            <person name="Kuspa A."/>
            <person name="Grigoriev I.V."/>
        </authorList>
    </citation>
    <scope>NUCLEOTIDE SEQUENCE [LARGE SCALE GENOMIC DNA]</scope>
    <source>
        <strain evidence="6">QSDP1</strain>
    </source>
</reference>
<dbReference type="KEGG" id="dpp:DICPUDRAFT_82173"/>
<evidence type="ECO:0008006" key="7">
    <source>
        <dbReference type="Google" id="ProtNLM"/>
    </source>
</evidence>
<dbReference type="SMART" id="SM00176">
    <property type="entry name" value="RAN"/>
    <property type="match status" value="1"/>
</dbReference>
<dbReference type="SUPFAM" id="SSF52540">
    <property type="entry name" value="P-loop containing nucleoside triphosphate hydrolases"/>
    <property type="match status" value="1"/>
</dbReference>
<dbReference type="SMART" id="SM00173">
    <property type="entry name" value="RAS"/>
    <property type="match status" value="1"/>
</dbReference>
<dbReference type="PROSITE" id="PS51421">
    <property type="entry name" value="RAS"/>
    <property type="match status" value="1"/>
</dbReference>
<evidence type="ECO:0000256" key="3">
    <source>
        <dbReference type="ARBA" id="ARBA00023134"/>
    </source>
</evidence>
<dbReference type="GO" id="GO:0005525">
    <property type="term" value="F:GTP binding"/>
    <property type="evidence" value="ECO:0007669"/>
    <property type="project" value="UniProtKB-KW"/>
</dbReference>
<dbReference type="AlphaFoldDB" id="F0ZVR1"/>
<dbReference type="OMA" id="YCEGERY"/>
<dbReference type="GeneID" id="10507688"/>